<dbReference type="InterPro" id="IPR038656">
    <property type="entry name" value="Peptidase_G1_sf"/>
</dbReference>
<name>X6NA07_RETFI</name>
<dbReference type="OrthoDB" id="278058at2759"/>
<proteinExistence type="predicted"/>
<dbReference type="Gene3D" id="2.60.120.700">
    <property type="entry name" value="Peptidase G1"/>
    <property type="match status" value="1"/>
</dbReference>
<organism evidence="2 3">
    <name type="scientific">Reticulomyxa filosa</name>
    <dbReference type="NCBI Taxonomy" id="46433"/>
    <lineage>
        <taxon>Eukaryota</taxon>
        <taxon>Sar</taxon>
        <taxon>Rhizaria</taxon>
        <taxon>Retaria</taxon>
        <taxon>Foraminifera</taxon>
        <taxon>Monothalamids</taxon>
        <taxon>Reticulomyxidae</taxon>
        <taxon>Reticulomyxa</taxon>
    </lineage>
</organism>
<dbReference type="GO" id="GO:0070007">
    <property type="term" value="F:glutamic-type endopeptidase activity"/>
    <property type="evidence" value="ECO:0007669"/>
    <property type="project" value="InterPro"/>
</dbReference>
<protein>
    <submittedName>
        <fullName evidence="2">Uncharacterized protein</fullName>
    </submittedName>
</protein>
<dbReference type="OMA" id="AFFSPWF"/>
<evidence type="ECO:0000256" key="1">
    <source>
        <dbReference type="SAM" id="SignalP"/>
    </source>
</evidence>
<feature type="signal peptide" evidence="1">
    <location>
        <begin position="1"/>
        <end position="19"/>
    </location>
</feature>
<dbReference type="GO" id="GO:0006508">
    <property type="term" value="P:proteolysis"/>
    <property type="evidence" value="ECO:0007669"/>
    <property type="project" value="InterPro"/>
</dbReference>
<keyword evidence="3" id="KW-1185">Reference proteome</keyword>
<evidence type="ECO:0000313" key="2">
    <source>
        <dbReference type="EMBL" id="ETO22589.1"/>
    </source>
</evidence>
<accession>X6NA07</accession>
<sequence>MSLNFLALAGSLLASVGYCADPAQGWLGYAMGVNPAKTGIITFIEAYWVVPDNPTVDGAFFSPWFGIESSDNLNLIQPVNPWVSLASNHWEIYNEYYQWDPTYNYDSKASDVSAGDVIYGSVTYNGDSAQSYTMYHKDITTGWSVSSTIDVQKQSNGQLPKPTNSNHNHKKQYKQYTIAYFVFEKEARCDQYPPNDEVTFYNISIFYNNNKVSPQWTTAYVDDVCNNRAQVVDEATIKITWENKDHRKKKLIISLNFLPKYFSKLFNFVLVKKNYFLAYDDYFVCIRK</sequence>
<dbReference type="AlphaFoldDB" id="X6NA07"/>
<evidence type="ECO:0000313" key="3">
    <source>
        <dbReference type="Proteomes" id="UP000023152"/>
    </source>
</evidence>
<dbReference type="Proteomes" id="UP000023152">
    <property type="component" value="Unassembled WGS sequence"/>
</dbReference>
<comment type="caution">
    <text evidence="2">The sequence shown here is derived from an EMBL/GenBank/DDBJ whole genome shotgun (WGS) entry which is preliminary data.</text>
</comment>
<reference evidence="2 3" key="1">
    <citation type="journal article" date="2013" name="Curr. Biol.">
        <title>The Genome of the Foraminiferan Reticulomyxa filosa.</title>
        <authorList>
            <person name="Glockner G."/>
            <person name="Hulsmann N."/>
            <person name="Schleicher M."/>
            <person name="Noegel A.A."/>
            <person name="Eichinger L."/>
            <person name="Gallinger C."/>
            <person name="Pawlowski J."/>
            <person name="Sierra R."/>
            <person name="Euteneuer U."/>
            <person name="Pillet L."/>
            <person name="Moustafa A."/>
            <person name="Platzer M."/>
            <person name="Groth M."/>
            <person name="Szafranski K."/>
            <person name="Schliwa M."/>
        </authorList>
    </citation>
    <scope>NUCLEOTIDE SEQUENCE [LARGE SCALE GENOMIC DNA]</scope>
</reference>
<dbReference type="InterPro" id="IPR013320">
    <property type="entry name" value="ConA-like_dom_sf"/>
</dbReference>
<dbReference type="SUPFAM" id="SSF49899">
    <property type="entry name" value="Concanavalin A-like lectins/glucanases"/>
    <property type="match status" value="1"/>
</dbReference>
<dbReference type="Pfam" id="PF01828">
    <property type="entry name" value="Peptidase_A4"/>
    <property type="match status" value="1"/>
</dbReference>
<keyword evidence="1" id="KW-0732">Signal</keyword>
<dbReference type="InterPro" id="IPR000250">
    <property type="entry name" value="Peptidase_G1"/>
</dbReference>
<gene>
    <name evidence="2" type="ORF">RFI_14603</name>
</gene>
<feature type="chain" id="PRO_5004975768" evidence="1">
    <location>
        <begin position="20"/>
        <end position="288"/>
    </location>
</feature>
<dbReference type="EMBL" id="ASPP01010610">
    <property type="protein sequence ID" value="ETO22589.1"/>
    <property type="molecule type" value="Genomic_DNA"/>
</dbReference>